<keyword evidence="9" id="KW-1185">Reference proteome</keyword>
<dbReference type="InterPro" id="IPR016185">
    <property type="entry name" value="PreATP-grasp_dom_sf"/>
</dbReference>
<evidence type="ECO:0000259" key="7">
    <source>
        <dbReference type="PROSITE" id="PS50975"/>
    </source>
</evidence>
<evidence type="ECO:0000313" key="8">
    <source>
        <dbReference type="EMBL" id="KAL0005481.1"/>
    </source>
</evidence>
<dbReference type="InterPro" id="IPR000031">
    <property type="entry name" value="PurE_dom"/>
</dbReference>
<keyword evidence="4" id="KW-0658">Purine biosynthesis</keyword>
<evidence type="ECO:0000256" key="4">
    <source>
        <dbReference type="ARBA" id="ARBA00022755"/>
    </source>
</evidence>
<accession>A0AAW2D9Z6</accession>
<dbReference type="EMBL" id="JAZDWU010000004">
    <property type="protein sequence ID" value="KAL0005481.1"/>
    <property type="molecule type" value="Genomic_DNA"/>
</dbReference>
<dbReference type="Pfam" id="PF02222">
    <property type="entry name" value="ATP-grasp"/>
    <property type="match status" value="1"/>
</dbReference>
<dbReference type="EC" id="4.1.1.21" evidence="2"/>
<comment type="pathway">
    <text evidence="1">Purine metabolism; IMP biosynthesis via de novo pathway; 5-amino-1-(5-phospho-D-ribosyl)imidazole-4-carboxylate from 5-amino-1-(5-phospho-D-ribosyl)imidazole (carboxylase route): step 1/1.</text>
</comment>
<dbReference type="SMART" id="SM01001">
    <property type="entry name" value="AIRC"/>
    <property type="match status" value="1"/>
</dbReference>
<dbReference type="GO" id="GO:0005524">
    <property type="term" value="F:ATP binding"/>
    <property type="evidence" value="ECO:0007669"/>
    <property type="project" value="UniProtKB-UniRule"/>
</dbReference>
<dbReference type="Gene3D" id="3.40.50.1970">
    <property type="match status" value="1"/>
</dbReference>
<dbReference type="SUPFAM" id="SSF52255">
    <property type="entry name" value="N5-CAIR mutase (phosphoribosylaminoimidazole carboxylase, PurE)"/>
    <property type="match status" value="1"/>
</dbReference>
<evidence type="ECO:0000256" key="6">
    <source>
        <dbReference type="PROSITE-ProRule" id="PRU00409"/>
    </source>
</evidence>
<dbReference type="SUPFAM" id="SSF56059">
    <property type="entry name" value="Glutathione synthetase ATP-binding domain-like"/>
    <property type="match status" value="1"/>
</dbReference>
<evidence type="ECO:0000256" key="2">
    <source>
        <dbReference type="ARBA" id="ARBA00012329"/>
    </source>
</evidence>
<dbReference type="Gene3D" id="3.40.50.20">
    <property type="match status" value="1"/>
</dbReference>
<dbReference type="InterPro" id="IPR003135">
    <property type="entry name" value="ATP-grasp_carboxylate-amine"/>
</dbReference>
<dbReference type="InterPro" id="IPR011761">
    <property type="entry name" value="ATP-grasp"/>
</dbReference>
<dbReference type="HAMAP" id="MF_01929">
    <property type="entry name" value="PurE_classI"/>
    <property type="match status" value="1"/>
</dbReference>
<dbReference type="PANTHER" id="PTHR11609">
    <property type="entry name" value="PURINE BIOSYNTHESIS PROTEIN 6/7, PUR6/7"/>
    <property type="match status" value="1"/>
</dbReference>
<dbReference type="PROSITE" id="PS50975">
    <property type="entry name" value="ATP_GRASP"/>
    <property type="match status" value="1"/>
</dbReference>
<gene>
    <name evidence="8" type="ORF">SO802_013042</name>
</gene>
<evidence type="ECO:0000256" key="1">
    <source>
        <dbReference type="ARBA" id="ARBA00004747"/>
    </source>
</evidence>
<proteinExistence type="inferred from homology"/>
<dbReference type="GO" id="GO:0046872">
    <property type="term" value="F:metal ion binding"/>
    <property type="evidence" value="ECO:0007669"/>
    <property type="project" value="InterPro"/>
</dbReference>
<reference evidence="8 9" key="1">
    <citation type="submission" date="2024-01" db="EMBL/GenBank/DDBJ databases">
        <title>A telomere-to-telomere, gap-free genome of sweet tea (Lithocarpus litseifolius).</title>
        <authorList>
            <person name="Zhou J."/>
        </authorList>
    </citation>
    <scope>NUCLEOTIDE SEQUENCE [LARGE SCALE GENOMIC DNA]</scope>
    <source>
        <strain evidence="8">Zhou-2022a</strain>
        <tissue evidence="8">Leaf</tissue>
    </source>
</reference>
<dbReference type="Pfam" id="PF00731">
    <property type="entry name" value="AIRC"/>
    <property type="match status" value="1"/>
</dbReference>
<dbReference type="GO" id="GO:0009507">
    <property type="term" value="C:chloroplast"/>
    <property type="evidence" value="ECO:0007669"/>
    <property type="project" value="TreeGrafter"/>
</dbReference>
<protein>
    <recommendedName>
        <fullName evidence="2">phosphoribosylaminoimidazole carboxylase</fullName>
        <ecNumber evidence="2">4.1.1.21</ecNumber>
    </recommendedName>
</protein>
<sequence length="478" mass="52367">MLQQSITINATTINTDTIFSFNPCLPPRITPPSPATLSFFFSMNHSTKQNPLLSSTPSSSSLKHSTPVFASWASCDTHETSPRWDVLTVEIEHVDVATMEMLEQQGVDCQPKASTIQIIQIDDLEGAKRAGEIFGYPLMKRFAYDGRRNAVAHSEEELSFAVAAGGKEESKGKEKVKEREKKIIFIGLFGYRRELAVIVARGRDNSILCYSVVETIHKEDICHIVKAPANVSWDIRKHATDVAYKAVSSLEGAGVFAVELFLTGDDRILLNEVAHRPHNSGHHTIESCYTSQFEQHLRAVVGLPLVTPCVGIIMGSDLDLPVVKDAAMILNMFGVPYEVKIVSAHRTPEMMFSYASSALERGIQIIIAGAGGAAHLPGMVAALTPLPVIGVPMRASALDVLDSLLSIVQMSRGVPVATVAINNATNAGFFAVRMMGIRNADLLARMSRYQEDTRNDVLRKAEKLEKDGWESYLNQLST</sequence>
<evidence type="ECO:0000313" key="9">
    <source>
        <dbReference type="Proteomes" id="UP001459277"/>
    </source>
</evidence>
<name>A0AAW2D9Z6_9ROSI</name>
<dbReference type="AlphaFoldDB" id="A0AAW2D9Z6"/>
<dbReference type="GO" id="GO:0004638">
    <property type="term" value="F:phosphoribosylaminoimidazole carboxylase activity"/>
    <property type="evidence" value="ECO:0007669"/>
    <property type="project" value="UniProtKB-EC"/>
</dbReference>
<dbReference type="NCBIfam" id="TIGR01162">
    <property type="entry name" value="purE"/>
    <property type="match status" value="1"/>
</dbReference>
<dbReference type="PANTHER" id="PTHR11609:SF5">
    <property type="entry name" value="PHOSPHORIBOSYLAMINOIMIDAZOLE CARBOXYLASE"/>
    <property type="match status" value="1"/>
</dbReference>
<feature type="domain" description="ATP-grasp" evidence="7">
    <location>
        <begin position="99"/>
        <end position="301"/>
    </location>
</feature>
<dbReference type="SUPFAM" id="SSF52440">
    <property type="entry name" value="PreATP-grasp domain"/>
    <property type="match status" value="1"/>
</dbReference>
<dbReference type="GO" id="GO:0006189">
    <property type="term" value="P:'de novo' IMP biosynthetic process"/>
    <property type="evidence" value="ECO:0007669"/>
    <property type="project" value="InterPro"/>
</dbReference>
<comment type="caution">
    <text evidence="8">The sequence shown here is derived from an EMBL/GenBank/DDBJ whole genome shotgun (WGS) entry which is preliminary data.</text>
</comment>
<evidence type="ECO:0000256" key="3">
    <source>
        <dbReference type="ARBA" id="ARBA00022741"/>
    </source>
</evidence>
<keyword evidence="3 6" id="KW-0547">Nucleotide-binding</keyword>
<dbReference type="FunFam" id="3.40.50.1970:FF:000013">
    <property type="entry name" value="Phosphoribosylaminoimidazole carboxylase"/>
    <property type="match status" value="1"/>
</dbReference>
<dbReference type="InterPro" id="IPR033747">
    <property type="entry name" value="PurE_ClassI"/>
</dbReference>
<organism evidence="8 9">
    <name type="scientific">Lithocarpus litseifolius</name>
    <dbReference type="NCBI Taxonomy" id="425828"/>
    <lineage>
        <taxon>Eukaryota</taxon>
        <taxon>Viridiplantae</taxon>
        <taxon>Streptophyta</taxon>
        <taxon>Embryophyta</taxon>
        <taxon>Tracheophyta</taxon>
        <taxon>Spermatophyta</taxon>
        <taxon>Magnoliopsida</taxon>
        <taxon>eudicotyledons</taxon>
        <taxon>Gunneridae</taxon>
        <taxon>Pentapetalae</taxon>
        <taxon>rosids</taxon>
        <taxon>fabids</taxon>
        <taxon>Fagales</taxon>
        <taxon>Fagaceae</taxon>
        <taxon>Lithocarpus</taxon>
    </lineage>
</organism>
<evidence type="ECO:0000256" key="5">
    <source>
        <dbReference type="ARBA" id="ARBA00022840"/>
    </source>
</evidence>
<keyword evidence="5 6" id="KW-0067">ATP-binding</keyword>
<dbReference type="Proteomes" id="UP001459277">
    <property type="component" value="Unassembled WGS sequence"/>
</dbReference>